<dbReference type="OrthoDB" id="429813at2759"/>
<dbReference type="EMBL" id="LUGG01000001">
    <property type="protein sequence ID" value="OBZ80038.1"/>
    <property type="molecule type" value="Genomic_DNA"/>
</dbReference>
<feature type="domain" description="AMP-dependent synthetase/ligase" evidence="1">
    <location>
        <begin position="39"/>
        <end position="179"/>
    </location>
</feature>
<gene>
    <name evidence="2" type="ORF">A0H81_00890</name>
</gene>
<accession>A0A1C7MT84</accession>
<name>A0A1C7MT84_GRIFR</name>
<protein>
    <recommendedName>
        <fullName evidence="1">AMP-dependent synthetase/ligase domain-containing protein</fullName>
    </recommendedName>
</protein>
<dbReference type="STRING" id="5627.A0A1C7MT84"/>
<evidence type="ECO:0000313" key="2">
    <source>
        <dbReference type="EMBL" id="OBZ80038.1"/>
    </source>
</evidence>
<dbReference type="Gene3D" id="3.40.50.12780">
    <property type="entry name" value="N-terminal domain of ligase-like"/>
    <property type="match status" value="1"/>
</dbReference>
<sequence>MFSLRLPNPDIILELLGRSNGKALIYDPSYESALSKSTVSTYVAVDTRAIDVEDVSLPLNEKGRNGDDTIMIFHTSGSTSGCPKLVPCSYAWWDFTIRKAQQVMKPKSSRRRQDVTVWMGSMCHIAQTFMLAGVIQHGSCTVQFTQQAFSSDELVDMIRRCGLTRINQFPTYLSRHIRASRRDPKLLALLQGLDD</sequence>
<dbReference type="OMA" id="EPEFESM"/>
<dbReference type="AlphaFoldDB" id="A0A1C7MT84"/>
<reference evidence="2 3" key="1">
    <citation type="submission" date="2016-03" db="EMBL/GenBank/DDBJ databases">
        <title>Whole genome sequencing of Grifola frondosa 9006-11.</title>
        <authorList>
            <person name="Min B."/>
            <person name="Park H."/>
            <person name="Kim J.-G."/>
            <person name="Cho H."/>
            <person name="Oh Y.-L."/>
            <person name="Kong W.-S."/>
            <person name="Choi I.-G."/>
        </authorList>
    </citation>
    <scope>NUCLEOTIDE SEQUENCE [LARGE SCALE GENOMIC DNA]</scope>
    <source>
        <strain evidence="2 3">9006-11</strain>
    </source>
</reference>
<dbReference type="InterPro" id="IPR000873">
    <property type="entry name" value="AMP-dep_synth/lig_dom"/>
</dbReference>
<evidence type="ECO:0000259" key="1">
    <source>
        <dbReference type="Pfam" id="PF00501"/>
    </source>
</evidence>
<keyword evidence="3" id="KW-1185">Reference proteome</keyword>
<comment type="caution">
    <text evidence="2">The sequence shown here is derived from an EMBL/GenBank/DDBJ whole genome shotgun (WGS) entry which is preliminary data.</text>
</comment>
<dbReference type="SUPFAM" id="SSF56801">
    <property type="entry name" value="Acetyl-CoA synthetase-like"/>
    <property type="match status" value="1"/>
</dbReference>
<dbReference type="InterPro" id="IPR042099">
    <property type="entry name" value="ANL_N_sf"/>
</dbReference>
<proteinExistence type="predicted"/>
<dbReference type="Proteomes" id="UP000092993">
    <property type="component" value="Unassembled WGS sequence"/>
</dbReference>
<organism evidence="2 3">
    <name type="scientific">Grifola frondosa</name>
    <name type="common">Maitake</name>
    <name type="synonym">Polyporus frondosus</name>
    <dbReference type="NCBI Taxonomy" id="5627"/>
    <lineage>
        <taxon>Eukaryota</taxon>
        <taxon>Fungi</taxon>
        <taxon>Dikarya</taxon>
        <taxon>Basidiomycota</taxon>
        <taxon>Agaricomycotina</taxon>
        <taxon>Agaricomycetes</taxon>
        <taxon>Polyporales</taxon>
        <taxon>Grifolaceae</taxon>
        <taxon>Grifola</taxon>
    </lineage>
</organism>
<dbReference type="Pfam" id="PF00501">
    <property type="entry name" value="AMP-binding"/>
    <property type="match status" value="1"/>
</dbReference>
<evidence type="ECO:0000313" key="3">
    <source>
        <dbReference type="Proteomes" id="UP000092993"/>
    </source>
</evidence>